<dbReference type="GO" id="GO:0005615">
    <property type="term" value="C:extracellular space"/>
    <property type="evidence" value="ECO:0007669"/>
    <property type="project" value="TreeGrafter"/>
</dbReference>
<dbReference type="InterPro" id="IPR050131">
    <property type="entry name" value="Peptidase_S8_subtilisin-like"/>
</dbReference>
<dbReference type="PROSITE" id="PS51257">
    <property type="entry name" value="PROKAR_LIPOPROTEIN"/>
    <property type="match status" value="1"/>
</dbReference>
<sequence>MKISIIKRNCMLIIGVFVISCTSNEEFFLNKTNDKELSTSVEDNYIVFLKETPSSNSRKSNISYLVKQDLMKKDANNFAIEYKISKLKVNQVYGGIFNGFSIQISDKQKLDQIRNDPRILRMIKDEVVTLESHSVNKVEASSSSQSIPWGIKRVNGGVSYNGNNVAYILDSGIDLDHPDLNVNESMGFNSFHDTRNGSSLNDEYGHGTHVAGTIGAIDNAIGVVGVAAGATVIPVKVLDYSGSGTLSTLFAGIDFVAANGKPGDVANLSLGLPVEFPPLDEAVEFAASHSGVKFFLSAGNYSWDASYVSPARANGTNIYTISASDINDNFALFSNYGAPVDWCAPGVNIYSTYLGGGYAYSNGTSMAAPHAAGVYLFGDTPLVSSTVNGDPDGNSDPIISR</sequence>
<keyword evidence="2 5" id="KW-0645">Protease</keyword>
<dbReference type="InterPro" id="IPR015500">
    <property type="entry name" value="Peptidase_S8_subtilisin-rel"/>
</dbReference>
<evidence type="ECO:0000259" key="8">
    <source>
        <dbReference type="Pfam" id="PF05922"/>
    </source>
</evidence>
<feature type="domain" description="Inhibitor I9" evidence="8">
    <location>
        <begin position="44"/>
        <end position="130"/>
    </location>
</feature>
<evidence type="ECO:0000313" key="9">
    <source>
        <dbReference type="EMBL" id="NME70893.1"/>
    </source>
</evidence>
<evidence type="ECO:0000256" key="5">
    <source>
        <dbReference type="PROSITE-ProRule" id="PRU01240"/>
    </source>
</evidence>
<dbReference type="Gene3D" id="3.40.50.200">
    <property type="entry name" value="Peptidase S8/S53 domain"/>
    <property type="match status" value="1"/>
</dbReference>
<proteinExistence type="inferred from homology"/>
<dbReference type="InterPro" id="IPR000209">
    <property type="entry name" value="Peptidase_S8/S53_dom"/>
</dbReference>
<dbReference type="PANTHER" id="PTHR43806:SF66">
    <property type="entry name" value="SERIN ENDOPEPTIDASE"/>
    <property type="match status" value="1"/>
</dbReference>
<dbReference type="GO" id="GO:0006508">
    <property type="term" value="P:proteolysis"/>
    <property type="evidence" value="ECO:0007669"/>
    <property type="project" value="UniProtKB-KW"/>
</dbReference>
<keyword evidence="4 5" id="KW-0720">Serine protease</keyword>
<dbReference type="PRINTS" id="PR00723">
    <property type="entry name" value="SUBTILISIN"/>
</dbReference>
<dbReference type="Proteomes" id="UP000576082">
    <property type="component" value="Unassembled WGS sequence"/>
</dbReference>
<name>A0A7X9RY33_9BACT</name>
<dbReference type="AlphaFoldDB" id="A0A7X9RY33"/>
<dbReference type="InterPro" id="IPR010259">
    <property type="entry name" value="S8pro/Inhibitor_I9"/>
</dbReference>
<evidence type="ECO:0000256" key="2">
    <source>
        <dbReference type="ARBA" id="ARBA00022670"/>
    </source>
</evidence>
<dbReference type="Gene3D" id="3.30.70.80">
    <property type="entry name" value="Peptidase S8 propeptide/proteinase inhibitor I9"/>
    <property type="match status" value="1"/>
</dbReference>
<gene>
    <name evidence="9" type="ORF">HHU12_23160</name>
</gene>
<dbReference type="PROSITE" id="PS00137">
    <property type="entry name" value="SUBTILASE_HIS"/>
    <property type="match status" value="1"/>
</dbReference>
<evidence type="ECO:0000259" key="7">
    <source>
        <dbReference type="Pfam" id="PF00082"/>
    </source>
</evidence>
<feature type="active site" description="Charge relay system" evidence="5">
    <location>
        <position position="365"/>
    </location>
</feature>
<evidence type="ECO:0000256" key="6">
    <source>
        <dbReference type="RuleBase" id="RU003355"/>
    </source>
</evidence>
<feature type="domain" description="Peptidase S8/S53" evidence="7">
    <location>
        <begin position="168"/>
        <end position="374"/>
    </location>
</feature>
<keyword evidence="10" id="KW-1185">Reference proteome</keyword>
<evidence type="ECO:0000256" key="1">
    <source>
        <dbReference type="ARBA" id="ARBA00011073"/>
    </source>
</evidence>
<dbReference type="GO" id="GO:0004252">
    <property type="term" value="F:serine-type endopeptidase activity"/>
    <property type="evidence" value="ECO:0007669"/>
    <property type="project" value="UniProtKB-UniRule"/>
</dbReference>
<comment type="caution">
    <text evidence="9">The sequence shown here is derived from an EMBL/GenBank/DDBJ whole genome shotgun (WGS) entry which is preliminary data.</text>
</comment>
<dbReference type="PROSITE" id="PS00138">
    <property type="entry name" value="SUBTILASE_SER"/>
    <property type="match status" value="1"/>
</dbReference>
<evidence type="ECO:0000313" key="10">
    <source>
        <dbReference type="Proteomes" id="UP000576082"/>
    </source>
</evidence>
<accession>A0A7X9RY33</accession>
<dbReference type="InterPro" id="IPR036852">
    <property type="entry name" value="Peptidase_S8/S53_dom_sf"/>
</dbReference>
<dbReference type="SUPFAM" id="SSF52743">
    <property type="entry name" value="Subtilisin-like"/>
    <property type="match status" value="1"/>
</dbReference>
<dbReference type="Pfam" id="PF00082">
    <property type="entry name" value="Peptidase_S8"/>
    <property type="match status" value="1"/>
</dbReference>
<protein>
    <submittedName>
        <fullName evidence="9">S8 family serine peptidase</fullName>
    </submittedName>
</protein>
<dbReference type="SUPFAM" id="SSF54897">
    <property type="entry name" value="Protease propeptides/inhibitors"/>
    <property type="match status" value="1"/>
</dbReference>
<dbReference type="EMBL" id="JABANE010000078">
    <property type="protein sequence ID" value="NME70893.1"/>
    <property type="molecule type" value="Genomic_DNA"/>
</dbReference>
<dbReference type="PANTHER" id="PTHR43806">
    <property type="entry name" value="PEPTIDASE S8"/>
    <property type="match status" value="1"/>
</dbReference>
<feature type="active site" description="Charge relay system" evidence="5">
    <location>
        <position position="206"/>
    </location>
</feature>
<dbReference type="PROSITE" id="PS00136">
    <property type="entry name" value="SUBTILASE_ASP"/>
    <property type="match status" value="1"/>
</dbReference>
<organism evidence="9 10">
    <name type="scientific">Flammeovirga aprica JL-4</name>
    <dbReference type="NCBI Taxonomy" id="694437"/>
    <lineage>
        <taxon>Bacteria</taxon>
        <taxon>Pseudomonadati</taxon>
        <taxon>Bacteroidota</taxon>
        <taxon>Cytophagia</taxon>
        <taxon>Cytophagales</taxon>
        <taxon>Flammeovirgaceae</taxon>
        <taxon>Flammeovirga</taxon>
    </lineage>
</organism>
<dbReference type="InterPro" id="IPR022398">
    <property type="entry name" value="Peptidase_S8_His-AS"/>
</dbReference>
<evidence type="ECO:0000256" key="3">
    <source>
        <dbReference type="ARBA" id="ARBA00022801"/>
    </source>
</evidence>
<dbReference type="InterPro" id="IPR023828">
    <property type="entry name" value="Peptidase_S8_Ser-AS"/>
</dbReference>
<dbReference type="InterPro" id="IPR023827">
    <property type="entry name" value="Peptidase_S8_Asp-AS"/>
</dbReference>
<keyword evidence="3 5" id="KW-0378">Hydrolase</keyword>
<comment type="similarity">
    <text evidence="1 5 6">Belongs to the peptidase S8 family.</text>
</comment>
<dbReference type="Pfam" id="PF05922">
    <property type="entry name" value="Inhibitor_I9"/>
    <property type="match status" value="1"/>
</dbReference>
<feature type="active site" description="Charge relay system" evidence="5">
    <location>
        <position position="170"/>
    </location>
</feature>
<reference evidence="9 10" key="1">
    <citation type="submission" date="2020-04" db="EMBL/GenBank/DDBJ databases">
        <title>Flammeovirga sp. SR4, a novel species isolated from seawater.</title>
        <authorList>
            <person name="Wang X."/>
        </authorList>
    </citation>
    <scope>NUCLEOTIDE SEQUENCE [LARGE SCALE GENOMIC DNA]</scope>
    <source>
        <strain evidence="9 10">ATCC 23126</strain>
    </source>
</reference>
<dbReference type="InterPro" id="IPR037045">
    <property type="entry name" value="S8pro/Inhibitor_I9_sf"/>
</dbReference>
<dbReference type="PROSITE" id="PS51892">
    <property type="entry name" value="SUBTILASE"/>
    <property type="match status" value="1"/>
</dbReference>
<evidence type="ECO:0000256" key="4">
    <source>
        <dbReference type="ARBA" id="ARBA00022825"/>
    </source>
</evidence>